<evidence type="ECO:0000256" key="4">
    <source>
        <dbReference type="ARBA" id="ARBA00022506"/>
    </source>
</evidence>
<keyword evidence="7" id="KW-1162">Viral penetration into host cytoplasm</keyword>
<evidence type="ECO:0000313" key="22">
    <source>
        <dbReference type="Proteomes" id="UP000099436"/>
    </source>
</evidence>
<evidence type="ECO:0000256" key="12">
    <source>
        <dbReference type="ARBA" id="ARBA00022870"/>
    </source>
</evidence>
<evidence type="ECO:0000256" key="16">
    <source>
        <dbReference type="ARBA" id="ARBA00023136"/>
    </source>
</evidence>
<evidence type="ECO:0000256" key="6">
    <source>
        <dbReference type="ARBA" id="ARBA00022521"/>
    </source>
</evidence>
<keyword evidence="10" id="KW-0732">Signal</keyword>
<keyword evidence="9 20" id="KW-0812">Transmembrane</keyword>
<evidence type="ECO:0000256" key="3">
    <source>
        <dbReference type="ARBA" id="ARBA00016586"/>
    </source>
</evidence>
<name>A0A097ZJ54_9MONO</name>
<dbReference type="InterPro" id="IPR000776">
    <property type="entry name" value="Fusion_F0_Paramyxovir"/>
</dbReference>
<keyword evidence="13 20" id="KW-0261">Viral envelope protein</keyword>
<evidence type="ECO:0000256" key="11">
    <source>
        <dbReference type="ARBA" id="ARBA00022844"/>
    </source>
</evidence>
<sequence length="543" mass="60329">MNRIKVIIISSLLLSDITIAQIGWDNLTSIGVISTKQYNYKITTLNTNQLMVIKMVPNISSIINCTKLELIKYRELVSGIIRPINESLELMNSYINMRVGSERFIGAVIAGVALGVATAAQITSGIALHNSIMNKKQIQELRKALSTTNKAIDEIRIAGERTLMAVQGVQDYINNIIVPMQDKLQCDILSSQLSVALLRYYTNILTVFGPSIRDPITSTISIQALSQAFNGNLQALLDGLGYTGRDLRDLLESKSITGQIIHADMTDLFLVLRINYPSITEMQGVTIYELNSITYHIGPEEWYTIMPDFIAVQGFLISNFDERKCSITKSSVLCQQNSIYPMSTEMQRCIKGEIRFCPRSKAIGTLVNRFILTKGNLMANCLGIICRCYTSGQVITQDPSKLITIISQEECKEVGVDGIRIMVGPRKLPDITFNARLEIGVPISLSKLDVGNDLAIASAKLNNSKALLEQSDKILDSMSKLDSINSRIIGLILAIMIIFIIIITIIWLIYKNCRNKDTKFSTSIEPLYIPPSYNSPHSVVKSI</sequence>
<keyword evidence="18" id="KW-0325">Glycoprotein</keyword>
<dbReference type="GO" id="GO:0019031">
    <property type="term" value="C:viral envelope"/>
    <property type="evidence" value="ECO:0007669"/>
    <property type="project" value="UniProtKB-KW"/>
</dbReference>
<evidence type="ECO:0000256" key="8">
    <source>
        <dbReference type="ARBA" id="ARBA00022685"/>
    </source>
</evidence>
<comment type="similarity">
    <text evidence="1 20">Belongs to the paramyxoviruses fusion glycoprotein family.</text>
</comment>
<evidence type="ECO:0000256" key="5">
    <source>
        <dbReference type="ARBA" id="ARBA00022511"/>
    </source>
</evidence>
<keyword evidence="11" id="KW-0946">Virion</keyword>
<keyword evidence="12" id="KW-1043">Host membrane</keyword>
<dbReference type="GO" id="GO:0019064">
    <property type="term" value="P:fusion of virus membrane with host plasma membrane"/>
    <property type="evidence" value="ECO:0007669"/>
    <property type="project" value="UniProtKB-KW"/>
</dbReference>
<keyword evidence="14 20" id="KW-1133">Transmembrane helix</keyword>
<keyword evidence="6" id="KW-1169">Fusion of virus membrane with host cell membrane</keyword>
<evidence type="ECO:0000256" key="20">
    <source>
        <dbReference type="RuleBase" id="RU003705"/>
    </source>
</evidence>
<feature type="transmembrane region" description="Helical" evidence="20">
    <location>
        <begin position="488"/>
        <end position="510"/>
    </location>
</feature>
<evidence type="ECO:0000256" key="7">
    <source>
        <dbReference type="ARBA" id="ARBA00022595"/>
    </source>
</evidence>
<evidence type="ECO:0000256" key="15">
    <source>
        <dbReference type="ARBA" id="ARBA00023054"/>
    </source>
</evidence>
<keyword evidence="16 20" id="KW-0472">Membrane</keyword>
<dbReference type="GO" id="GO:0055036">
    <property type="term" value="C:virion membrane"/>
    <property type="evidence" value="ECO:0007669"/>
    <property type="project" value="UniProtKB-SubCell"/>
</dbReference>
<evidence type="ECO:0000256" key="18">
    <source>
        <dbReference type="ARBA" id="ARBA00023180"/>
    </source>
</evidence>
<evidence type="ECO:0000256" key="13">
    <source>
        <dbReference type="ARBA" id="ARBA00022879"/>
    </source>
</evidence>
<dbReference type="EMBL" id="AB924122">
    <property type="protein sequence ID" value="BAP74676.1"/>
    <property type="molecule type" value="Viral_cRNA"/>
</dbReference>
<evidence type="ECO:0000256" key="2">
    <source>
        <dbReference type="ARBA" id="ARBA00011776"/>
    </source>
</evidence>
<evidence type="ECO:0000256" key="17">
    <source>
        <dbReference type="ARBA" id="ARBA00023157"/>
    </source>
</evidence>
<keyword evidence="8" id="KW-0165">Cleavage on pair of basic residues</keyword>
<evidence type="ECO:0000256" key="9">
    <source>
        <dbReference type="ARBA" id="ARBA00022692"/>
    </source>
</evidence>
<keyword evidence="15" id="KW-0175">Coiled coil</keyword>
<reference evidence="21 22" key="1">
    <citation type="journal article" date="2014" name="Virology">
        <title>Identification of a natural recombination in the F and H genes of feline morbillivirus.</title>
        <authorList>
            <person name="Park E.S."/>
            <person name="Suzuki M."/>
            <person name="Kimura M."/>
            <person name="Maruyama K."/>
            <person name="Mizutani H."/>
            <person name="Saito R."/>
            <person name="Kubota N."/>
            <person name="Furuya T."/>
            <person name="Mizutani T."/>
            <person name="Imaoka K."/>
            <person name="Morikawa S."/>
        </authorList>
    </citation>
    <scope>NUCLEOTIDE SEQUENCE [LARGE SCALE GENOMIC DNA]</scope>
    <source>
        <strain evidence="21">ChJP073</strain>
    </source>
</reference>
<evidence type="ECO:0000313" key="21">
    <source>
        <dbReference type="EMBL" id="BAP74676.1"/>
    </source>
</evidence>
<evidence type="ECO:0000256" key="14">
    <source>
        <dbReference type="ARBA" id="ARBA00022989"/>
    </source>
</evidence>
<dbReference type="Gene3D" id="1.10.287.2480">
    <property type="match status" value="1"/>
</dbReference>
<keyword evidence="17" id="KW-1015">Disulfide bond</keyword>
<gene>
    <name evidence="21" type="primary">F</name>
</gene>
<dbReference type="Proteomes" id="UP000099436">
    <property type="component" value="Genome"/>
</dbReference>
<evidence type="ECO:0000256" key="19">
    <source>
        <dbReference type="ARBA" id="ARBA00023296"/>
    </source>
</evidence>
<organism evidence="21 22">
    <name type="scientific">Feline morbillivirus</name>
    <dbReference type="NCBI Taxonomy" id="1170234"/>
    <lineage>
        <taxon>Viruses</taxon>
        <taxon>Riboviria</taxon>
        <taxon>Orthornavirae</taxon>
        <taxon>Negarnaviricota</taxon>
        <taxon>Haploviricotina</taxon>
        <taxon>Monjiviricetes</taxon>
        <taxon>Mononegavirales</taxon>
        <taxon>Paramyxoviridae</taxon>
        <taxon>Orthoparamyxovirinae</taxon>
        <taxon>Morbillivirus</taxon>
        <taxon>Morbillivirus felis</taxon>
    </lineage>
</organism>
<evidence type="ECO:0000256" key="1">
    <source>
        <dbReference type="ARBA" id="ARBA00008211"/>
    </source>
</evidence>
<dbReference type="GO" id="GO:0046718">
    <property type="term" value="P:symbiont entry into host cell"/>
    <property type="evidence" value="ECO:0007669"/>
    <property type="project" value="UniProtKB-KW"/>
</dbReference>
<dbReference type="Gene3D" id="2.60.40.1690">
    <property type="entry name" value="Head and neck region of the ectodomain of NDV fusion glycoprotein"/>
    <property type="match status" value="1"/>
</dbReference>
<keyword evidence="5" id="KW-1032">Host cell membrane</keyword>
<comment type="subunit">
    <text evidence="2 20">Homotrimer of disulfide-linked F1-F2.</text>
</comment>
<keyword evidence="4" id="KW-1168">Fusion of virus membrane with host membrane</keyword>
<dbReference type="Gene3D" id="2.40.490.10">
    <property type="entry name" value="Newcastle disease virus like domain"/>
    <property type="match status" value="1"/>
</dbReference>
<keyword evidence="19" id="KW-1160">Virus entry into host cell</keyword>
<dbReference type="SUPFAM" id="SSF69922">
    <property type="entry name" value="Head and neck region of the ectodomain of NDV fusion glycoprotein"/>
    <property type="match status" value="1"/>
</dbReference>
<accession>A0A097ZJ54</accession>
<protein>
    <recommendedName>
        <fullName evidence="3 20">Fusion glycoprotein F0</fullName>
    </recommendedName>
</protein>
<dbReference type="SMR" id="A0A097ZJ54"/>
<dbReference type="Gene3D" id="6.10.10.110">
    <property type="match status" value="1"/>
</dbReference>
<dbReference type="SUPFAM" id="SSF58069">
    <property type="entry name" value="Virus ectodomain"/>
    <property type="match status" value="1"/>
</dbReference>
<dbReference type="Pfam" id="PF00523">
    <property type="entry name" value="Fusion_gly"/>
    <property type="match status" value="1"/>
</dbReference>
<comment type="subcellular location">
    <subcellularLocation>
        <location evidence="20">Virion membrane</location>
        <topology evidence="20">Single-pass type I membrane protein</topology>
    </subcellularLocation>
    <subcellularLocation>
        <location evidence="20">Host cell membrane</location>
        <topology evidence="20">Single-pass membrane protein</topology>
    </subcellularLocation>
</comment>
<proteinExistence type="inferred from homology"/>
<dbReference type="GO" id="GO:0020002">
    <property type="term" value="C:host cell plasma membrane"/>
    <property type="evidence" value="ECO:0007669"/>
    <property type="project" value="UniProtKB-SubCell"/>
</dbReference>
<evidence type="ECO:0000256" key="10">
    <source>
        <dbReference type="ARBA" id="ARBA00022729"/>
    </source>
</evidence>